<dbReference type="UniPathway" id="UPA00252">
    <property type="reaction ID" value="UER00325"/>
</dbReference>
<dbReference type="InterPro" id="IPR001015">
    <property type="entry name" value="Ferrochelatase"/>
</dbReference>
<dbReference type="GO" id="GO:0046872">
    <property type="term" value="F:metal ion binding"/>
    <property type="evidence" value="ECO:0007669"/>
    <property type="project" value="UniProtKB-KW"/>
</dbReference>
<dbReference type="Proteomes" id="UP000217999">
    <property type="component" value="Unassembled WGS sequence"/>
</dbReference>
<dbReference type="NCBIfam" id="TIGR00109">
    <property type="entry name" value="hemH"/>
    <property type="match status" value="1"/>
</dbReference>
<evidence type="ECO:0000256" key="5">
    <source>
        <dbReference type="ARBA" id="ARBA00023133"/>
    </source>
</evidence>
<dbReference type="EC" id="4.98.1.1" evidence="9 10"/>
<dbReference type="AlphaFoldDB" id="A0A2A2ADT2"/>
<evidence type="ECO:0000256" key="10">
    <source>
        <dbReference type="RuleBase" id="RU000607"/>
    </source>
</evidence>
<gene>
    <name evidence="9" type="primary">hemH</name>
    <name evidence="11" type="ORF">CK620_01260</name>
</gene>
<keyword evidence="7 9" id="KW-0627">Porphyrin biosynthesis</keyword>
<dbReference type="GO" id="GO:0004325">
    <property type="term" value="F:ferrochelatase activity"/>
    <property type="evidence" value="ECO:0007669"/>
    <property type="project" value="UniProtKB-UniRule"/>
</dbReference>
<keyword evidence="2 9" id="KW-0963">Cytoplasm</keyword>
<sequence length="352" mass="39191">MPTTAPHTTAHGGAAAAPASFSASTPRLGVLLCNLGTPDAPTPAAVKRYLAEFLSDPRVVELPQLLWQPLLRLAILPLRAKESARKYEKIWRPEEGGSPLLNYTRKQALMLRGWLGEAGLHDVDVQAAMRYGQPGIVAQLQRWHSLGVEKMLLLPLYPQYSATTTASVIDQAHAWAGSKRNMPELRIVKHYADDAGYIAALARRTLEHWQTHGRPEVLVMSYHGIPARNVAKGDPYAQQCQQSATLLAQQLGLQPAQYRVTFQSRFGPAQWLQPYTQPTLEQLAREGVKTVDLICPGFSSDCLETLEEIDMEVRQAFLAHGGQEFRYIPCLNDHPAWISALRDLVLRNTAHW</sequence>
<dbReference type="CDD" id="cd00419">
    <property type="entry name" value="Ferrochelatase_C"/>
    <property type="match status" value="1"/>
</dbReference>
<evidence type="ECO:0000256" key="6">
    <source>
        <dbReference type="ARBA" id="ARBA00023239"/>
    </source>
</evidence>
<proteinExistence type="inferred from homology"/>
<reference evidence="11 12" key="1">
    <citation type="submission" date="2017-08" db="EMBL/GenBank/DDBJ databases">
        <title>WGS of Clinical strains of the CDC Group NO-1 linked to zoonotic infections in humans.</title>
        <authorList>
            <person name="Bernier A.-M."/>
            <person name="Bernard K."/>
        </authorList>
    </citation>
    <scope>NUCLEOTIDE SEQUENCE [LARGE SCALE GENOMIC DNA]</scope>
    <source>
        <strain evidence="11 12">NML03-0146</strain>
    </source>
</reference>
<dbReference type="InterPro" id="IPR033644">
    <property type="entry name" value="Ferrochelatase_C"/>
</dbReference>
<comment type="catalytic activity">
    <reaction evidence="8">
        <text>Fe-coproporphyrin III + 2 H(+) = coproporphyrin III + Fe(2+)</text>
        <dbReference type="Rhea" id="RHEA:49572"/>
        <dbReference type="ChEBI" id="CHEBI:15378"/>
        <dbReference type="ChEBI" id="CHEBI:29033"/>
        <dbReference type="ChEBI" id="CHEBI:68438"/>
        <dbReference type="ChEBI" id="CHEBI:131725"/>
        <dbReference type="EC" id="4.99.1.9"/>
    </reaction>
    <physiologicalReaction direction="right-to-left" evidence="8">
        <dbReference type="Rhea" id="RHEA:49574"/>
    </physiologicalReaction>
</comment>
<name>A0A2A2ADT2_9BURK</name>
<evidence type="ECO:0000256" key="2">
    <source>
        <dbReference type="ARBA" id="ARBA00022490"/>
    </source>
</evidence>
<evidence type="ECO:0000256" key="7">
    <source>
        <dbReference type="ARBA" id="ARBA00023244"/>
    </source>
</evidence>
<dbReference type="GO" id="GO:0005737">
    <property type="term" value="C:cytoplasm"/>
    <property type="evidence" value="ECO:0007669"/>
    <property type="project" value="UniProtKB-SubCell"/>
</dbReference>
<dbReference type="PROSITE" id="PS00534">
    <property type="entry name" value="FERROCHELATASE"/>
    <property type="match status" value="1"/>
</dbReference>
<comment type="caution">
    <text evidence="11">The sequence shown here is derived from an EMBL/GenBank/DDBJ whole genome shotgun (WGS) entry which is preliminary data.</text>
</comment>
<feature type="binding site" evidence="9">
    <location>
        <position position="223"/>
    </location>
    <ligand>
        <name>Fe(2+)</name>
        <dbReference type="ChEBI" id="CHEBI:29033"/>
    </ligand>
</feature>
<keyword evidence="5 9" id="KW-0350">Heme biosynthesis</keyword>
<feature type="binding site" evidence="9">
    <location>
        <position position="304"/>
    </location>
    <ligand>
        <name>Fe(2+)</name>
        <dbReference type="ChEBI" id="CHEBI:29033"/>
    </ligand>
</feature>
<keyword evidence="4 9" id="KW-0408">Iron</keyword>
<dbReference type="CDD" id="cd03411">
    <property type="entry name" value="Ferrochelatase_N"/>
    <property type="match status" value="1"/>
</dbReference>
<comment type="catalytic activity">
    <reaction evidence="9 10">
        <text>heme b + 2 H(+) = protoporphyrin IX + Fe(2+)</text>
        <dbReference type="Rhea" id="RHEA:22584"/>
        <dbReference type="ChEBI" id="CHEBI:15378"/>
        <dbReference type="ChEBI" id="CHEBI:29033"/>
        <dbReference type="ChEBI" id="CHEBI:57306"/>
        <dbReference type="ChEBI" id="CHEBI:60344"/>
        <dbReference type="EC" id="4.98.1.1"/>
    </reaction>
</comment>
<accession>A0A2A2ADT2</accession>
<evidence type="ECO:0000256" key="9">
    <source>
        <dbReference type="HAMAP-Rule" id="MF_00323"/>
    </source>
</evidence>
<protein>
    <recommendedName>
        <fullName evidence="9 10">Ferrochelatase</fullName>
        <ecNumber evidence="9 10">4.98.1.1</ecNumber>
    </recommendedName>
    <alternativeName>
        <fullName evidence="9">Heme synthase</fullName>
    </alternativeName>
    <alternativeName>
        <fullName evidence="9">Protoheme ferro-lyase</fullName>
    </alternativeName>
</protein>
<dbReference type="EMBL" id="NSJF01000001">
    <property type="protein sequence ID" value="PAT35912.1"/>
    <property type="molecule type" value="Genomic_DNA"/>
</dbReference>
<organism evidence="11 12">
    <name type="scientific">Vandammella animalimorsus</name>
    <dbReference type="NCBI Taxonomy" id="2029117"/>
    <lineage>
        <taxon>Bacteria</taxon>
        <taxon>Pseudomonadati</taxon>
        <taxon>Pseudomonadota</taxon>
        <taxon>Betaproteobacteria</taxon>
        <taxon>Burkholderiales</taxon>
        <taxon>Comamonadaceae</taxon>
        <taxon>Vandammella</taxon>
    </lineage>
</organism>
<comment type="function">
    <text evidence="9 10">Catalyzes the ferrous insertion into protoporphyrin IX.</text>
</comment>
<dbReference type="Pfam" id="PF00762">
    <property type="entry name" value="Ferrochelatase"/>
    <property type="match status" value="1"/>
</dbReference>
<dbReference type="Gene3D" id="3.40.50.1400">
    <property type="match status" value="2"/>
</dbReference>
<dbReference type="HAMAP" id="MF_00323">
    <property type="entry name" value="Ferrochelatase"/>
    <property type="match status" value="1"/>
</dbReference>
<dbReference type="InterPro" id="IPR019772">
    <property type="entry name" value="Ferrochelatase_AS"/>
</dbReference>
<dbReference type="FunFam" id="3.40.50.1400:FF:000002">
    <property type="entry name" value="Ferrochelatase"/>
    <property type="match status" value="1"/>
</dbReference>
<evidence type="ECO:0000256" key="3">
    <source>
        <dbReference type="ARBA" id="ARBA00022723"/>
    </source>
</evidence>
<evidence type="ECO:0000256" key="1">
    <source>
        <dbReference type="ARBA" id="ARBA00007718"/>
    </source>
</evidence>
<dbReference type="GO" id="GO:0006783">
    <property type="term" value="P:heme biosynthetic process"/>
    <property type="evidence" value="ECO:0007669"/>
    <property type="project" value="UniProtKB-UniRule"/>
</dbReference>
<comment type="similarity">
    <text evidence="1 9 10">Belongs to the ferrochelatase family.</text>
</comment>
<keyword evidence="6 9" id="KW-0456">Lyase</keyword>
<comment type="pathway">
    <text evidence="9 10">Porphyrin-containing compound metabolism; protoheme biosynthesis; protoheme from protoporphyrin-IX: step 1/1.</text>
</comment>
<dbReference type="InterPro" id="IPR033659">
    <property type="entry name" value="Ferrochelatase_N"/>
</dbReference>
<dbReference type="SUPFAM" id="SSF53800">
    <property type="entry name" value="Chelatase"/>
    <property type="match status" value="1"/>
</dbReference>
<evidence type="ECO:0000313" key="12">
    <source>
        <dbReference type="Proteomes" id="UP000217999"/>
    </source>
</evidence>
<dbReference type="PANTHER" id="PTHR11108:SF1">
    <property type="entry name" value="FERROCHELATASE, MITOCHONDRIAL"/>
    <property type="match status" value="1"/>
</dbReference>
<dbReference type="RefSeq" id="WP_095548773.1">
    <property type="nucleotide sequence ID" value="NZ_NSJF01000001.1"/>
</dbReference>
<evidence type="ECO:0000313" key="11">
    <source>
        <dbReference type="EMBL" id="PAT35912.1"/>
    </source>
</evidence>
<comment type="subcellular location">
    <subcellularLocation>
        <location evidence="9 10">Cytoplasm</location>
    </subcellularLocation>
</comment>
<evidence type="ECO:0000256" key="4">
    <source>
        <dbReference type="ARBA" id="ARBA00023004"/>
    </source>
</evidence>
<keyword evidence="3 9" id="KW-0479">Metal-binding</keyword>
<evidence type="ECO:0000256" key="8">
    <source>
        <dbReference type="ARBA" id="ARBA00024536"/>
    </source>
</evidence>
<dbReference type="PANTHER" id="PTHR11108">
    <property type="entry name" value="FERROCHELATASE"/>
    <property type="match status" value="1"/>
</dbReference>